<name>A0AB74TVG5_9LACT</name>
<reference evidence="1" key="1">
    <citation type="submission" date="2023-12" db="EMBL/GenBank/DDBJ databases">
        <title>Dolosigranulum savutii sp. nov. isolated from human upper respiratory samples collected in Botswana.</title>
        <authorList>
            <person name="Kelly M.S."/>
        </authorList>
    </citation>
    <scope>NUCLEOTIDE SEQUENCE</scope>
    <source>
        <strain evidence="1">MSK312</strain>
    </source>
</reference>
<sequence length="73" mass="8774">MKMNYDKKIYEQLKVMNKHLKVIGDELQNRNELEYYQQQRSNQSLNMLKQTMSDMGIDIPAFSHDDECEECKI</sequence>
<dbReference type="RefSeq" id="WP_347298217.1">
    <property type="nucleotide sequence ID" value="NZ_CP142434.1"/>
</dbReference>
<evidence type="ECO:0000313" key="1">
    <source>
        <dbReference type="EMBL" id="XBC48208.1"/>
    </source>
</evidence>
<accession>A0AB74TVG5</accession>
<dbReference type="AlphaFoldDB" id="A0AB74TVG5"/>
<gene>
    <name evidence="1" type="ORF">VUQ09_02135</name>
</gene>
<organism evidence="1">
    <name type="scientific">Dolosigranulum savutiense</name>
    <dbReference type="NCBI Taxonomy" id="3110288"/>
    <lineage>
        <taxon>Bacteria</taxon>
        <taxon>Bacillati</taxon>
        <taxon>Bacillota</taxon>
        <taxon>Bacilli</taxon>
        <taxon>Lactobacillales</taxon>
        <taxon>Carnobacteriaceae</taxon>
        <taxon>Dolosigranulum</taxon>
    </lineage>
</organism>
<protein>
    <submittedName>
        <fullName evidence="1">Uncharacterized protein</fullName>
    </submittedName>
</protein>
<proteinExistence type="predicted"/>
<dbReference type="EMBL" id="CP142434">
    <property type="protein sequence ID" value="XBC48208.1"/>
    <property type="molecule type" value="Genomic_DNA"/>
</dbReference>